<keyword evidence="3" id="KW-0804">Transcription</keyword>
<dbReference type="GO" id="GO:0043565">
    <property type="term" value="F:sequence-specific DNA binding"/>
    <property type="evidence" value="ECO:0007669"/>
    <property type="project" value="InterPro"/>
</dbReference>
<keyword evidence="6" id="KW-1185">Reference proteome</keyword>
<accession>A0A1S1V730</accession>
<proteinExistence type="predicted"/>
<dbReference type="SMART" id="SM00342">
    <property type="entry name" value="HTH_ARAC"/>
    <property type="match status" value="1"/>
</dbReference>
<dbReference type="PANTHER" id="PTHR43280">
    <property type="entry name" value="ARAC-FAMILY TRANSCRIPTIONAL REGULATOR"/>
    <property type="match status" value="1"/>
</dbReference>
<sequence length="219" mass="25087">MCSYNFEDEILKAIRLKDLSLAIDIYEKHCSKSELTLSGESFVRSLKNQVICTIYYIGKSVCQTPCSKLKELTASYIRKIESEGCPDEILSIGREALTGFSNFISFNSLNCSNILIFETIEYIESNLNSDLSLEVLSSRVHVSKNYLSSMFIKHTGMRVTSFINKLRVSRAKEFLESEDYSLEYISSICGFKNQSYFSTVFKKIELKTPMEYRSKCSNK</sequence>
<dbReference type="STRING" id="39480.EUAN_09250"/>
<dbReference type="PANTHER" id="PTHR43280:SF2">
    <property type="entry name" value="HTH-TYPE TRANSCRIPTIONAL REGULATOR EXSA"/>
    <property type="match status" value="1"/>
</dbReference>
<comment type="caution">
    <text evidence="5">The sequence shown here is derived from an EMBL/GenBank/DDBJ whole genome shotgun (WGS) entry which is preliminary data.</text>
</comment>
<dbReference type="OrthoDB" id="1677563at2"/>
<evidence type="ECO:0000256" key="1">
    <source>
        <dbReference type="ARBA" id="ARBA00023015"/>
    </source>
</evidence>
<evidence type="ECO:0000313" key="6">
    <source>
        <dbReference type="Proteomes" id="UP000180254"/>
    </source>
</evidence>
<dbReference type="InterPro" id="IPR009057">
    <property type="entry name" value="Homeodomain-like_sf"/>
</dbReference>
<dbReference type="Proteomes" id="UP000180254">
    <property type="component" value="Unassembled WGS sequence"/>
</dbReference>
<evidence type="ECO:0000313" key="5">
    <source>
        <dbReference type="EMBL" id="OHW62362.1"/>
    </source>
</evidence>
<name>A0A1S1V730_9FIRM</name>
<dbReference type="InterPro" id="IPR018060">
    <property type="entry name" value="HTH_AraC"/>
</dbReference>
<dbReference type="Pfam" id="PF12833">
    <property type="entry name" value="HTH_18"/>
    <property type="match status" value="1"/>
</dbReference>
<evidence type="ECO:0000256" key="3">
    <source>
        <dbReference type="ARBA" id="ARBA00023163"/>
    </source>
</evidence>
<organism evidence="5 6">
    <name type="scientific">Andreesenia angusta</name>
    <dbReference type="NCBI Taxonomy" id="39480"/>
    <lineage>
        <taxon>Bacteria</taxon>
        <taxon>Bacillati</taxon>
        <taxon>Bacillota</taxon>
        <taxon>Tissierellia</taxon>
        <taxon>Tissierellales</taxon>
        <taxon>Gottschalkiaceae</taxon>
        <taxon>Andreesenia</taxon>
    </lineage>
</organism>
<reference evidence="5 6" key="1">
    <citation type="submission" date="2016-09" db="EMBL/GenBank/DDBJ databases">
        <title>Genome sequence of Eubacterium angustum.</title>
        <authorList>
            <person name="Poehlein A."/>
            <person name="Daniel R."/>
        </authorList>
    </citation>
    <scope>NUCLEOTIDE SEQUENCE [LARGE SCALE GENOMIC DNA]</scope>
    <source>
        <strain evidence="5 6">DSM 1989</strain>
    </source>
</reference>
<gene>
    <name evidence="5" type="primary">btr</name>
    <name evidence="5" type="ORF">EUAN_09250</name>
</gene>
<dbReference type="SUPFAM" id="SSF46689">
    <property type="entry name" value="Homeodomain-like"/>
    <property type="match status" value="2"/>
</dbReference>
<dbReference type="Gene3D" id="1.10.10.60">
    <property type="entry name" value="Homeodomain-like"/>
    <property type="match status" value="2"/>
</dbReference>
<feature type="domain" description="HTH araC/xylS-type" evidence="4">
    <location>
        <begin position="117"/>
        <end position="215"/>
    </location>
</feature>
<evidence type="ECO:0000259" key="4">
    <source>
        <dbReference type="PROSITE" id="PS01124"/>
    </source>
</evidence>
<dbReference type="EMBL" id="MKIE01000003">
    <property type="protein sequence ID" value="OHW62362.1"/>
    <property type="molecule type" value="Genomic_DNA"/>
</dbReference>
<dbReference type="PROSITE" id="PS01124">
    <property type="entry name" value="HTH_ARAC_FAMILY_2"/>
    <property type="match status" value="1"/>
</dbReference>
<keyword evidence="2" id="KW-0238">DNA-binding</keyword>
<dbReference type="RefSeq" id="WP_071062164.1">
    <property type="nucleotide sequence ID" value="NZ_MKIE01000003.1"/>
</dbReference>
<evidence type="ECO:0000256" key="2">
    <source>
        <dbReference type="ARBA" id="ARBA00023125"/>
    </source>
</evidence>
<protein>
    <submittedName>
        <fullName evidence="5">HTH-type transcriptional activator Btr</fullName>
    </submittedName>
</protein>
<dbReference type="AlphaFoldDB" id="A0A1S1V730"/>
<dbReference type="GO" id="GO:0003700">
    <property type="term" value="F:DNA-binding transcription factor activity"/>
    <property type="evidence" value="ECO:0007669"/>
    <property type="project" value="InterPro"/>
</dbReference>
<keyword evidence="1" id="KW-0805">Transcription regulation</keyword>